<dbReference type="PROSITE" id="PS50157">
    <property type="entry name" value="ZINC_FINGER_C2H2_2"/>
    <property type="match status" value="2"/>
</dbReference>
<dbReference type="Proteomes" id="UP000313359">
    <property type="component" value="Unassembled WGS sequence"/>
</dbReference>
<evidence type="ECO:0000256" key="3">
    <source>
        <dbReference type="ARBA" id="ARBA00022771"/>
    </source>
</evidence>
<gene>
    <name evidence="8" type="ORF">L227DRAFT_652603</name>
</gene>
<keyword evidence="4" id="KW-0862">Zinc</keyword>
<feature type="compositionally biased region" description="Basic and acidic residues" evidence="6">
    <location>
        <begin position="374"/>
        <end position="387"/>
    </location>
</feature>
<dbReference type="AlphaFoldDB" id="A0A5C2SBT2"/>
<dbReference type="PANTHER" id="PTHR24408:SF58">
    <property type="entry name" value="TRANSCRIPTION FACTOR (TFIIIA), PUTATIVE (AFU_ORTHOLOGUE AFUA_1G05150)-RELATED"/>
    <property type="match status" value="1"/>
</dbReference>
<dbReference type="SMART" id="SM00355">
    <property type="entry name" value="ZnF_C2H2"/>
    <property type="match status" value="2"/>
</dbReference>
<keyword evidence="3 5" id="KW-0863">Zinc-finger</keyword>
<feature type="compositionally biased region" description="Basic and acidic residues" evidence="6">
    <location>
        <begin position="35"/>
        <end position="46"/>
    </location>
</feature>
<dbReference type="GO" id="GO:0008270">
    <property type="term" value="F:zinc ion binding"/>
    <property type="evidence" value="ECO:0007669"/>
    <property type="project" value="UniProtKB-KW"/>
</dbReference>
<dbReference type="GO" id="GO:0005634">
    <property type="term" value="C:nucleus"/>
    <property type="evidence" value="ECO:0007669"/>
    <property type="project" value="TreeGrafter"/>
</dbReference>
<keyword evidence="9" id="KW-1185">Reference proteome</keyword>
<feature type="domain" description="C2H2-type" evidence="7">
    <location>
        <begin position="339"/>
        <end position="367"/>
    </location>
</feature>
<dbReference type="EMBL" id="ML122262">
    <property type="protein sequence ID" value="RPD61315.1"/>
    <property type="molecule type" value="Genomic_DNA"/>
</dbReference>
<evidence type="ECO:0000256" key="2">
    <source>
        <dbReference type="ARBA" id="ARBA00022737"/>
    </source>
</evidence>
<dbReference type="PROSITE" id="PS00028">
    <property type="entry name" value="ZINC_FINGER_C2H2_1"/>
    <property type="match status" value="2"/>
</dbReference>
<reference evidence="8" key="1">
    <citation type="journal article" date="2018" name="Genome Biol. Evol.">
        <title>Genomics and development of Lentinus tigrinus, a white-rot wood-decaying mushroom with dimorphic fruiting bodies.</title>
        <authorList>
            <person name="Wu B."/>
            <person name="Xu Z."/>
            <person name="Knudson A."/>
            <person name="Carlson A."/>
            <person name="Chen N."/>
            <person name="Kovaka S."/>
            <person name="LaButti K."/>
            <person name="Lipzen A."/>
            <person name="Pennachio C."/>
            <person name="Riley R."/>
            <person name="Schakwitz W."/>
            <person name="Umezawa K."/>
            <person name="Ohm R.A."/>
            <person name="Grigoriev I.V."/>
            <person name="Nagy L.G."/>
            <person name="Gibbons J."/>
            <person name="Hibbett D."/>
        </authorList>
    </citation>
    <scope>NUCLEOTIDE SEQUENCE [LARGE SCALE GENOMIC DNA]</scope>
    <source>
        <strain evidence="8">ALCF2SS1-6</strain>
    </source>
</reference>
<evidence type="ECO:0000256" key="5">
    <source>
        <dbReference type="PROSITE-ProRule" id="PRU00042"/>
    </source>
</evidence>
<name>A0A5C2SBT2_9APHY</name>
<sequence>MVLRKCLMDGPQNEGRKEGVLCSRSRRLSSASSSDKSHVIHGERPHPHPPITVHTASTYSSAACAMLCNCATDFDGPCFCDWFGLRNIHVDEAPTGLEVGECSTADFNNHIDEWNMENAHDDGLSFSGMPSASDWMLESTMSSPFLPLAPPSDKYVMPDDAGSSTGSYIEPSSPMSTSHFSATSAISDLTLMDDEDSHLSDAALGTFDFTFQYPSPSVSISSSYFPSPPATPSSTDFQFGYGHLAPQHEVGAAATDAYDLSCQPEGVQGNMNDVVLPSTPPAPPSADMGPPATLDDEVVVKREVATGDIDVDSDMHEPEAEEKLRITKRRKPQDTTPKFQCPLCDKKFARSNNLTVHVKSVHELKRDHKCPHPGCDRAFSRKHDLTRHFQSRHTSLGSPRNKGTKVGKKEESD</sequence>
<dbReference type="STRING" id="1328759.A0A5C2SBT2"/>
<feature type="region of interest" description="Disordered" evidence="6">
    <location>
        <begin position="366"/>
        <end position="413"/>
    </location>
</feature>
<evidence type="ECO:0000313" key="8">
    <source>
        <dbReference type="EMBL" id="RPD61315.1"/>
    </source>
</evidence>
<protein>
    <recommendedName>
        <fullName evidence="7">C2H2-type domain-containing protein</fullName>
    </recommendedName>
</protein>
<evidence type="ECO:0000256" key="1">
    <source>
        <dbReference type="ARBA" id="ARBA00022723"/>
    </source>
</evidence>
<evidence type="ECO:0000256" key="6">
    <source>
        <dbReference type="SAM" id="MobiDB-lite"/>
    </source>
</evidence>
<feature type="region of interest" description="Disordered" evidence="6">
    <location>
        <begin position="25"/>
        <end position="50"/>
    </location>
</feature>
<dbReference type="Pfam" id="PF00096">
    <property type="entry name" value="zf-C2H2"/>
    <property type="match status" value="2"/>
</dbReference>
<dbReference type="PANTHER" id="PTHR24408">
    <property type="entry name" value="ZINC FINGER PROTEIN"/>
    <property type="match status" value="1"/>
</dbReference>
<evidence type="ECO:0000256" key="4">
    <source>
        <dbReference type="ARBA" id="ARBA00022833"/>
    </source>
</evidence>
<feature type="domain" description="C2H2-type" evidence="7">
    <location>
        <begin position="368"/>
        <end position="398"/>
    </location>
</feature>
<evidence type="ECO:0000259" key="7">
    <source>
        <dbReference type="PROSITE" id="PS50157"/>
    </source>
</evidence>
<dbReference type="InterPro" id="IPR036236">
    <property type="entry name" value="Znf_C2H2_sf"/>
</dbReference>
<organism evidence="8 9">
    <name type="scientific">Lentinus tigrinus ALCF2SS1-6</name>
    <dbReference type="NCBI Taxonomy" id="1328759"/>
    <lineage>
        <taxon>Eukaryota</taxon>
        <taxon>Fungi</taxon>
        <taxon>Dikarya</taxon>
        <taxon>Basidiomycota</taxon>
        <taxon>Agaricomycotina</taxon>
        <taxon>Agaricomycetes</taxon>
        <taxon>Polyporales</taxon>
        <taxon>Polyporaceae</taxon>
        <taxon>Lentinus</taxon>
    </lineage>
</organism>
<evidence type="ECO:0000313" key="9">
    <source>
        <dbReference type="Proteomes" id="UP000313359"/>
    </source>
</evidence>
<dbReference type="InterPro" id="IPR013087">
    <property type="entry name" value="Znf_C2H2_type"/>
</dbReference>
<dbReference type="SUPFAM" id="SSF57667">
    <property type="entry name" value="beta-beta-alpha zinc fingers"/>
    <property type="match status" value="1"/>
</dbReference>
<keyword evidence="1" id="KW-0479">Metal-binding</keyword>
<dbReference type="GO" id="GO:0000981">
    <property type="term" value="F:DNA-binding transcription factor activity, RNA polymerase II-specific"/>
    <property type="evidence" value="ECO:0007669"/>
    <property type="project" value="TreeGrafter"/>
</dbReference>
<dbReference type="OrthoDB" id="2757115at2759"/>
<proteinExistence type="predicted"/>
<accession>A0A5C2SBT2</accession>
<dbReference type="Gene3D" id="3.30.160.60">
    <property type="entry name" value="Classic Zinc Finger"/>
    <property type="match status" value="2"/>
</dbReference>
<keyword evidence="2" id="KW-0677">Repeat</keyword>
<dbReference type="GO" id="GO:0043565">
    <property type="term" value="F:sequence-specific DNA binding"/>
    <property type="evidence" value="ECO:0007669"/>
    <property type="project" value="TreeGrafter"/>
</dbReference>